<dbReference type="GO" id="GO:0005524">
    <property type="term" value="F:ATP binding"/>
    <property type="evidence" value="ECO:0007669"/>
    <property type="project" value="UniProtKB-KW"/>
</dbReference>
<feature type="compositionally biased region" description="Basic and acidic residues" evidence="4">
    <location>
        <begin position="770"/>
        <end position="798"/>
    </location>
</feature>
<dbReference type="GO" id="GO:0030968">
    <property type="term" value="P:endoplasmic reticulum unfolded protein response"/>
    <property type="evidence" value="ECO:0007669"/>
    <property type="project" value="TreeGrafter"/>
</dbReference>
<dbReference type="AlphaFoldDB" id="A0A1Y2HJL2"/>
<dbReference type="PANTHER" id="PTHR45639">
    <property type="entry name" value="HSC70CB, ISOFORM G-RELATED"/>
    <property type="match status" value="1"/>
</dbReference>
<dbReference type="PANTHER" id="PTHR45639:SF3">
    <property type="entry name" value="HYPOXIA UP-REGULATED PROTEIN 1"/>
    <property type="match status" value="1"/>
</dbReference>
<feature type="region of interest" description="Disordered" evidence="4">
    <location>
        <begin position="770"/>
        <end position="851"/>
    </location>
</feature>
<feature type="compositionally biased region" description="Low complexity" evidence="4">
    <location>
        <begin position="803"/>
        <end position="835"/>
    </location>
</feature>
<dbReference type="Pfam" id="PF00012">
    <property type="entry name" value="HSP70"/>
    <property type="match status" value="1"/>
</dbReference>
<dbReference type="Gene3D" id="3.90.640.10">
    <property type="entry name" value="Actin, Chain A, domain 4"/>
    <property type="match status" value="1"/>
</dbReference>
<evidence type="ECO:0000256" key="1">
    <source>
        <dbReference type="ARBA" id="ARBA00022741"/>
    </source>
</evidence>
<dbReference type="InterPro" id="IPR043129">
    <property type="entry name" value="ATPase_NBD"/>
</dbReference>
<dbReference type="Gene3D" id="3.30.420.40">
    <property type="match status" value="2"/>
</dbReference>
<sequence>MTHPSPNGARPRPRRYSRSPPSFTRLALLAALALVALAQIVAAAGPVIGIDYGSEWFKVATVRPGRPLDLVLNRESKRKTHSLLTLRKGERYFGSDSAALAPRFPSTTFPHLKSLLGKLANSTEAQEYAKVFPVKLTADPIRGTVRLAGLGDNETYSVEELVAMQLAHARSQAEETLKRPINDAVITIPPFLTQVERQSMLTAANLAGLRVLALLHDETAVAINYAMTRQFPKPQHHVFYDVGAGSTVASLIKFETERRTIKATVQSVGFDTSLGGLAIDALLADHLAAEFSATNKDKLKQPLASNPRARAKLLKEAARVKTILSVNSQVMAGIESLHEDRNLRVVVTRAQLEEFVAPLKERVLAPLRKALKGGALTADKLDSLVVVGGGVRVPQIQKWLEELVGSDKIAKNVNGDEAAVLGATWRSAVLARSFKVQREIQVQDGLPYAVTIGAKGATLFPAQAPMVPYVPTTTSGVLKSVTIKKKEELVLPLGADELGSFATVYTKDLNESTSDQKLTFKLDTFGIVSITNATGTVTIPGSGGLLGIGKAPDTNETVAITAEMIQAIPALEGDELKAAESRLANWDKTERNRQAKEAARNSLESLVYSARDKSTDANMEKVATAEELETMGNAARAAGDWLDETDEDDMTVDQLKTKRAELATAMDVVVGRWKQVQAWFMEMRTNAKELNQTEAVTTWIDEYEEKDKFDLEEVKAKAGALQSQVDDKRKKEAEEAARKLAEELEKRKAEEEARRKAEAEELIRKAAEELAAKQKAEEAAAAEKDTKSKNASGDEAKSAEQPTSSSSTTASASSSASGSATSTASATTPAATSTAKPTQGDASKKGEHDEL</sequence>
<dbReference type="SUPFAM" id="SSF53067">
    <property type="entry name" value="Actin-like ATPase domain"/>
    <property type="match status" value="2"/>
</dbReference>
<dbReference type="InterPro" id="IPR029048">
    <property type="entry name" value="HSP70_C_sf"/>
</dbReference>
<dbReference type="GO" id="GO:0140662">
    <property type="term" value="F:ATP-dependent protein folding chaperone"/>
    <property type="evidence" value="ECO:0007669"/>
    <property type="project" value="InterPro"/>
</dbReference>
<evidence type="ECO:0000313" key="6">
    <source>
        <dbReference type="Proteomes" id="UP000193411"/>
    </source>
</evidence>
<keyword evidence="6" id="KW-1185">Reference proteome</keyword>
<evidence type="ECO:0000313" key="5">
    <source>
        <dbReference type="EMBL" id="ORZ34787.1"/>
    </source>
</evidence>
<accession>A0A1Y2HJL2</accession>
<evidence type="ECO:0000256" key="3">
    <source>
        <dbReference type="ARBA" id="ARBA00023186"/>
    </source>
</evidence>
<organism evidence="5 6">
    <name type="scientific">Catenaria anguillulae PL171</name>
    <dbReference type="NCBI Taxonomy" id="765915"/>
    <lineage>
        <taxon>Eukaryota</taxon>
        <taxon>Fungi</taxon>
        <taxon>Fungi incertae sedis</taxon>
        <taxon>Blastocladiomycota</taxon>
        <taxon>Blastocladiomycetes</taxon>
        <taxon>Blastocladiales</taxon>
        <taxon>Catenariaceae</taxon>
        <taxon>Catenaria</taxon>
    </lineage>
</organism>
<keyword evidence="3" id="KW-0143">Chaperone</keyword>
<dbReference type="Gene3D" id="3.30.30.30">
    <property type="match status" value="1"/>
</dbReference>
<feature type="compositionally biased region" description="Basic and acidic residues" evidence="4">
    <location>
        <begin position="842"/>
        <end position="851"/>
    </location>
</feature>
<protein>
    <submittedName>
        <fullName evidence="5">Hsp70 protein-domain-containing protein</fullName>
    </submittedName>
</protein>
<gene>
    <name evidence="5" type="ORF">BCR44DRAFT_1435807</name>
</gene>
<dbReference type="EMBL" id="MCFL01000026">
    <property type="protein sequence ID" value="ORZ34787.1"/>
    <property type="molecule type" value="Genomic_DNA"/>
</dbReference>
<dbReference type="GO" id="GO:0034663">
    <property type="term" value="C:endoplasmic reticulum chaperone complex"/>
    <property type="evidence" value="ECO:0007669"/>
    <property type="project" value="TreeGrafter"/>
</dbReference>
<dbReference type="SUPFAM" id="SSF100934">
    <property type="entry name" value="Heat shock protein 70kD (HSP70), C-terminal subdomain"/>
    <property type="match status" value="1"/>
</dbReference>
<evidence type="ECO:0000256" key="2">
    <source>
        <dbReference type="ARBA" id="ARBA00022840"/>
    </source>
</evidence>
<comment type="caution">
    <text evidence="5">The sequence shown here is derived from an EMBL/GenBank/DDBJ whole genome shotgun (WGS) entry which is preliminary data.</text>
</comment>
<keyword evidence="1" id="KW-0547">Nucleotide-binding</keyword>
<dbReference type="Gene3D" id="1.20.1270.10">
    <property type="match status" value="1"/>
</dbReference>
<dbReference type="OrthoDB" id="10262720at2759"/>
<keyword evidence="2" id="KW-0067">ATP-binding</keyword>
<dbReference type="CDD" id="cd10230">
    <property type="entry name" value="ASKHA_NBD_HSP70_HYOU1"/>
    <property type="match status" value="1"/>
</dbReference>
<dbReference type="InterPro" id="IPR013126">
    <property type="entry name" value="Hsp_70_fam"/>
</dbReference>
<reference evidence="5 6" key="1">
    <citation type="submission" date="2016-07" db="EMBL/GenBank/DDBJ databases">
        <title>Pervasive Adenine N6-methylation of Active Genes in Fungi.</title>
        <authorList>
            <consortium name="DOE Joint Genome Institute"/>
            <person name="Mondo S.J."/>
            <person name="Dannebaum R.O."/>
            <person name="Kuo R.C."/>
            <person name="Labutti K."/>
            <person name="Haridas S."/>
            <person name="Kuo A."/>
            <person name="Salamov A."/>
            <person name="Ahrendt S.R."/>
            <person name="Lipzen A."/>
            <person name="Sullivan W."/>
            <person name="Andreopoulos W.B."/>
            <person name="Clum A."/>
            <person name="Lindquist E."/>
            <person name="Daum C."/>
            <person name="Ramamoorthy G.K."/>
            <person name="Gryganskyi A."/>
            <person name="Culley D."/>
            <person name="Magnuson J.K."/>
            <person name="James T.Y."/>
            <person name="O'Malley M.A."/>
            <person name="Stajich J.E."/>
            <person name="Spatafora J.W."/>
            <person name="Visel A."/>
            <person name="Grigoriev I.V."/>
        </authorList>
    </citation>
    <scope>NUCLEOTIDE SEQUENCE [LARGE SCALE GENOMIC DNA]</scope>
    <source>
        <strain evidence="5 6">PL171</strain>
    </source>
</reference>
<evidence type="ECO:0000256" key="4">
    <source>
        <dbReference type="SAM" id="MobiDB-lite"/>
    </source>
</evidence>
<dbReference type="PRINTS" id="PR00301">
    <property type="entry name" value="HEATSHOCK70"/>
</dbReference>
<dbReference type="STRING" id="765915.A0A1Y2HJL2"/>
<proteinExistence type="predicted"/>
<dbReference type="Proteomes" id="UP000193411">
    <property type="component" value="Unassembled WGS sequence"/>
</dbReference>
<name>A0A1Y2HJL2_9FUNG</name>